<dbReference type="InterPro" id="IPR056818">
    <property type="entry name" value="GlmU/GlgC-like_hexapep"/>
</dbReference>
<name>A0AAC9RPF3_9CLOT</name>
<protein>
    <submittedName>
        <fullName evidence="5">Glucose-1-phosphate adenylyltransferase subunit GlgD</fullName>
    </submittedName>
    <submittedName>
        <fullName evidence="6">Glycogen biosynthesis protein GlgD</fullName>
    </submittedName>
</protein>
<dbReference type="Gene3D" id="2.160.10.10">
    <property type="entry name" value="Hexapeptide repeat proteins"/>
    <property type="match status" value="1"/>
</dbReference>
<comment type="similarity">
    <text evidence="1">Belongs to the bacterial/plant glucose-1-phosphate adenylyltransferase family.</text>
</comment>
<dbReference type="InterPro" id="IPR011004">
    <property type="entry name" value="Trimer_LpxA-like_sf"/>
</dbReference>
<keyword evidence="5" id="KW-0808">Transferase</keyword>
<dbReference type="InterPro" id="IPR011832">
    <property type="entry name" value="GlgDAde_trans"/>
</dbReference>
<evidence type="ECO:0000259" key="3">
    <source>
        <dbReference type="Pfam" id="PF00483"/>
    </source>
</evidence>
<evidence type="ECO:0000313" key="7">
    <source>
        <dbReference type="Proteomes" id="UP000177894"/>
    </source>
</evidence>
<dbReference type="Proteomes" id="UP000192478">
    <property type="component" value="Chromosome"/>
</dbReference>
<dbReference type="Pfam" id="PF24894">
    <property type="entry name" value="Hexapep_GlmU"/>
    <property type="match status" value="1"/>
</dbReference>
<dbReference type="Proteomes" id="UP000177894">
    <property type="component" value="Chromosome"/>
</dbReference>
<feature type="domain" description="Nucleotidyl transferase" evidence="3">
    <location>
        <begin position="19"/>
        <end position="177"/>
    </location>
</feature>
<evidence type="ECO:0000259" key="4">
    <source>
        <dbReference type="Pfam" id="PF24894"/>
    </source>
</evidence>
<dbReference type="CDD" id="cd02508">
    <property type="entry name" value="ADP_Glucose_PP"/>
    <property type="match status" value="1"/>
</dbReference>
<dbReference type="EMBL" id="CP020559">
    <property type="protein sequence ID" value="ARE89297.1"/>
    <property type="molecule type" value="Genomic_DNA"/>
</dbReference>
<dbReference type="NCBIfam" id="TIGR02092">
    <property type="entry name" value="glgD"/>
    <property type="match status" value="1"/>
</dbReference>
<feature type="domain" description="Glucose-1-phosphate adenylyltransferase/Bifunctional protein GlmU-like C-terminal hexapeptide" evidence="4">
    <location>
        <begin position="284"/>
        <end position="355"/>
    </location>
</feature>
<evidence type="ECO:0000256" key="2">
    <source>
        <dbReference type="ARBA" id="ARBA00023056"/>
    </source>
</evidence>
<dbReference type="SUPFAM" id="SSF51161">
    <property type="entry name" value="Trimeric LpxA-like enzymes"/>
    <property type="match status" value="1"/>
</dbReference>
<evidence type="ECO:0000313" key="6">
    <source>
        <dbReference type="EMBL" id="ARE89297.1"/>
    </source>
</evidence>
<accession>A0AAC9RPF3</accession>
<proteinExistence type="inferred from homology"/>
<dbReference type="GO" id="GO:0005978">
    <property type="term" value="P:glycogen biosynthetic process"/>
    <property type="evidence" value="ECO:0007669"/>
    <property type="project" value="UniProtKB-KW"/>
</dbReference>
<gene>
    <name evidence="6" type="primary">glgD</name>
    <name evidence="5" type="ORF">BJL90_02320</name>
    <name evidence="6" type="ORF">CLFO_37040</name>
</gene>
<dbReference type="Pfam" id="PF00483">
    <property type="entry name" value="NTP_transferase"/>
    <property type="match status" value="1"/>
</dbReference>
<keyword evidence="5" id="KW-0548">Nucleotidyltransferase</keyword>
<dbReference type="PANTHER" id="PTHR43523:SF6">
    <property type="entry name" value="GLYCOGEN BIOSYNTHESIS PROTEIN GLGD"/>
    <property type="match status" value="1"/>
</dbReference>
<dbReference type="InterPro" id="IPR029044">
    <property type="entry name" value="Nucleotide-diphossugar_trans"/>
</dbReference>
<keyword evidence="7" id="KW-1185">Reference proteome</keyword>
<keyword evidence="2" id="KW-0320">Glycogen biosynthesis</keyword>
<dbReference type="KEGG" id="cfm:BJL90_02320"/>
<dbReference type="PANTHER" id="PTHR43523">
    <property type="entry name" value="GLUCOSE-1-PHOSPHATE ADENYLYLTRANSFERASE-RELATED"/>
    <property type="match status" value="1"/>
</dbReference>
<reference evidence="6 8" key="2">
    <citation type="submission" date="2017-03" db="EMBL/GenBank/DDBJ databases">
        <title>Complete sequence of Clostridium formicaceticum DSM 92.</title>
        <authorList>
            <person name="Poehlein A."/>
            <person name="Karl M."/>
            <person name="Bengelsdorf F.R."/>
            <person name="Duerre P."/>
            <person name="Daniel R."/>
        </authorList>
    </citation>
    <scope>NUCLEOTIDE SEQUENCE [LARGE SCALE GENOMIC DNA]</scope>
    <source>
        <strain evidence="6 8">DSM 92</strain>
    </source>
</reference>
<evidence type="ECO:0000313" key="5">
    <source>
        <dbReference type="EMBL" id="AOY74893.1"/>
    </source>
</evidence>
<dbReference type="InterPro" id="IPR011831">
    <property type="entry name" value="ADP-Glc_PPase"/>
</dbReference>
<evidence type="ECO:0000313" key="8">
    <source>
        <dbReference type="Proteomes" id="UP000192478"/>
    </source>
</evidence>
<dbReference type="Gene3D" id="3.90.550.10">
    <property type="entry name" value="Spore Coat Polysaccharide Biosynthesis Protein SpsA, Chain A"/>
    <property type="match status" value="1"/>
</dbReference>
<reference evidence="5 7" key="1">
    <citation type="submission" date="2016-10" db="EMBL/GenBank/DDBJ databases">
        <title>Complete Genome Sequence of Acetogen Clostridium formicoaceticum ATCC 27076.</title>
        <authorList>
            <person name="Bao T."/>
            <person name="Cheng C."/>
            <person name="Zhao J."/>
            <person name="Yang S.-T."/>
            <person name="Wang J."/>
            <person name="Wang M."/>
        </authorList>
    </citation>
    <scope>NUCLEOTIDE SEQUENCE [LARGE SCALE GENOMIC DNA]</scope>
    <source>
        <strain evidence="5 7">ATCC 27076</strain>
    </source>
</reference>
<dbReference type="RefSeq" id="WP_070963923.1">
    <property type="nucleotide sequence ID" value="NZ_CP017603.1"/>
</dbReference>
<dbReference type="AlphaFoldDB" id="A0AAC9RPF3"/>
<dbReference type="CDD" id="cd04651">
    <property type="entry name" value="LbH_G1P_AT_C"/>
    <property type="match status" value="1"/>
</dbReference>
<sequence>MENVMGLINDVKVKRDLKEIVKQRSTAAVPFGGRYRMVDFVLSNMTNCGIKNIGIFTQHNSRSLIGHVHTGKDWGLCSKKDGLFILPPVFQEGYSHKNTGDIHHFYSHVDYLRRSKQDYILISSSNMLYKLNYKKIKEYYERKNADIVILYKNYRENLKSSRFLALKVNQQNRITDITINKRKSINDAIALETAFMKKSLFLEIIEDCILKGYSNFVKDGIIKNIYKYSMYGYPYEGYAANIDCVGSYYQHSMDLLTSEVWKELFLKEGPIRTRINDEAPAKYTKTCEVKNSLVTEGCIIEGKVINSILFRGVKVHKNAVIRNSIVMQKNEIEENAIVENAILDKGVRITAGKVIKGEEKRPILIGKTQVI</sequence>
<organism evidence="6 8">
    <name type="scientific">Clostridium formicaceticum</name>
    <dbReference type="NCBI Taxonomy" id="1497"/>
    <lineage>
        <taxon>Bacteria</taxon>
        <taxon>Bacillati</taxon>
        <taxon>Bacillota</taxon>
        <taxon>Clostridia</taxon>
        <taxon>Eubacteriales</taxon>
        <taxon>Clostridiaceae</taxon>
        <taxon>Clostridium</taxon>
    </lineage>
</organism>
<evidence type="ECO:0000256" key="1">
    <source>
        <dbReference type="ARBA" id="ARBA00010443"/>
    </source>
</evidence>
<dbReference type="InterPro" id="IPR005835">
    <property type="entry name" value="NTP_transferase_dom"/>
</dbReference>
<dbReference type="SUPFAM" id="SSF53448">
    <property type="entry name" value="Nucleotide-diphospho-sugar transferases"/>
    <property type="match status" value="1"/>
</dbReference>
<dbReference type="EMBL" id="CP017603">
    <property type="protein sequence ID" value="AOY74893.1"/>
    <property type="molecule type" value="Genomic_DNA"/>
</dbReference>
<dbReference type="GO" id="GO:0008878">
    <property type="term" value="F:glucose-1-phosphate adenylyltransferase activity"/>
    <property type="evidence" value="ECO:0007669"/>
    <property type="project" value="InterPro"/>
</dbReference>